<evidence type="ECO:0000256" key="3">
    <source>
        <dbReference type="SAM" id="MobiDB-lite"/>
    </source>
</evidence>
<dbReference type="Proteomes" id="UP001642464">
    <property type="component" value="Unassembled WGS sequence"/>
</dbReference>
<proteinExistence type="inferred from homology"/>
<dbReference type="CDD" id="cd05237">
    <property type="entry name" value="UDP_invert_4-6DH_SDR_e"/>
    <property type="match status" value="1"/>
</dbReference>
<dbReference type="EMBL" id="CAXAMM010038708">
    <property type="protein sequence ID" value="CAK9080291.1"/>
    <property type="molecule type" value="Genomic_DNA"/>
</dbReference>
<dbReference type="Pfam" id="PF02719">
    <property type="entry name" value="Polysacc_synt_2"/>
    <property type="match status" value="1"/>
</dbReference>
<dbReference type="InterPro" id="IPR036735">
    <property type="entry name" value="NGN_dom_sf"/>
</dbReference>
<dbReference type="Pfam" id="PF02357">
    <property type="entry name" value="NusG"/>
    <property type="match status" value="1"/>
</dbReference>
<dbReference type="EMBL" id="CAXAMM010034825">
    <property type="protein sequence ID" value="CAK9073418.1"/>
    <property type="molecule type" value="Genomic_DNA"/>
</dbReference>
<keyword evidence="2" id="KW-0804">Transcription</keyword>
<dbReference type="SUPFAM" id="SSF51735">
    <property type="entry name" value="NAD(P)-binding Rossmann-fold domains"/>
    <property type="match status" value="2"/>
</dbReference>
<feature type="domain" description="Polysaccharide biosynthesis protein CapD-like" evidence="5">
    <location>
        <begin position="362"/>
        <end position="644"/>
    </location>
</feature>
<dbReference type="Pfam" id="PF13727">
    <property type="entry name" value="CoA_binding_3"/>
    <property type="match status" value="1"/>
</dbReference>
<evidence type="ECO:0000256" key="2">
    <source>
        <dbReference type="ARBA" id="ARBA00023163"/>
    </source>
</evidence>
<dbReference type="PANTHER" id="PTHR43318:SF1">
    <property type="entry name" value="POLYSACCHARIDE BIOSYNTHESIS PROTEIN EPSC-RELATED"/>
    <property type="match status" value="1"/>
</dbReference>
<keyword evidence="8" id="KW-1185">Reference proteome</keyword>
<evidence type="ECO:0000256" key="1">
    <source>
        <dbReference type="ARBA" id="ARBA00007430"/>
    </source>
</evidence>
<dbReference type="PANTHER" id="PTHR43318">
    <property type="entry name" value="UDP-N-ACETYLGLUCOSAMINE 4,6-DEHYDRATASE"/>
    <property type="match status" value="1"/>
</dbReference>
<dbReference type="InterPro" id="IPR051203">
    <property type="entry name" value="Polysaccharide_Synthase-Rel"/>
</dbReference>
<dbReference type="CDD" id="cd09895">
    <property type="entry name" value="NGN_SP_UpxY"/>
    <property type="match status" value="1"/>
</dbReference>
<comment type="caution">
    <text evidence="7">The sequence shown here is derived from an EMBL/GenBank/DDBJ whole genome shotgun (WGS) entry which is preliminary data.</text>
</comment>
<dbReference type="InterPro" id="IPR006645">
    <property type="entry name" value="NGN-like_dom"/>
</dbReference>
<dbReference type="Gene3D" id="3.40.50.720">
    <property type="entry name" value="NAD(P)-binding Rossmann-like Domain"/>
    <property type="match status" value="2"/>
</dbReference>
<accession>A0ABP0PW92</accession>
<dbReference type="Gene3D" id="3.30.70.940">
    <property type="entry name" value="NusG, N-terminal domain"/>
    <property type="match status" value="1"/>
</dbReference>
<gene>
    <name evidence="6" type="ORF">SCF082_LOCUS35952</name>
    <name evidence="7" type="ORF">SCF082_LOCUS38287</name>
</gene>
<protein>
    <submittedName>
        <fullName evidence="7">Probable polysaccharide biosynthesis protein EpsC</fullName>
    </submittedName>
</protein>
<dbReference type="SUPFAM" id="SSF82679">
    <property type="entry name" value="N-utilization substance G protein NusG, N-terminal domain"/>
    <property type="match status" value="1"/>
</dbReference>
<evidence type="ECO:0000313" key="8">
    <source>
        <dbReference type="Proteomes" id="UP001642464"/>
    </source>
</evidence>
<evidence type="ECO:0000259" key="5">
    <source>
        <dbReference type="Pfam" id="PF02719"/>
    </source>
</evidence>
<feature type="compositionally biased region" description="Basic and acidic residues" evidence="3">
    <location>
        <begin position="691"/>
        <end position="702"/>
    </location>
</feature>
<dbReference type="InterPro" id="IPR003869">
    <property type="entry name" value="Polysac_CapD-like"/>
</dbReference>
<feature type="region of interest" description="Disordered" evidence="3">
    <location>
        <begin position="682"/>
        <end position="714"/>
    </location>
</feature>
<feature type="domain" description="NusG-like N-terminal" evidence="4">
    <location>
        <begin position="5"/>
        <end position="80"/>
    </location>
</feature>
<comment type="similarity">
    <text evidence="1">Belongs to the polysaccharide synthase family.</text>
</comment>
<sequence length="714" mass="78988">MAGSKWWGLYTLPRREKQLMRQLRALGVPFYAPVISRRTRSPQGRVRTSHVPLFASYVFLYGTEESRTQALTTNCVSRCLPVADTERLTCDLKQIHRLIAAEAALTPEARLEPGMRVRVKSGSLAGLEGVVVKRRGEERLLVAVEFLQQGASLLSLLAIAAIDYFLVDGLHSNRVYAPMHIPRGIPPMDFVLTVMILGGLRALWRLSREEVIPLFNKKGYREALIVGANHAGESLARQLQSDPRLKYTIVGFLDSDPVRHGSMLAGVPVLGRPRDVGRYAAGRDIQDVLVVSGAMSGKEIRQLMDHCEPVGITVKVLPSVDELLNSNYQIQIRDVNITDLLRREPVELNSEAIGELLEGKTVMVTGAGGSIGSEVCRQVLRFSPKSLLLVERAENSLFTIEQELGRLAITSEIHPCVADIADAQRLDQILLQHRPDVIFHAAAHKHVPMMESNPGEAIKNNVVGTKLLAEAADRHDVKRFVMISTDKAVNPTSIMGVSKQIAERFVQSYAAYAKTTKYVVVRFGNVLGSAGSVVPTFKAQIRRGGPVTVTHEKMERFFMTIPEASQLVLQAAAMGTGGEIFVLDMGEPVKIVDLARDLIHLSGLTEDDIDIVFTGLRPGEKLYEELYFDEEEMLATDHPKLFAAYHRPYEMNEVRQAIDELCSLAHGPADVLRRRLKHYVPEYQLNGPPKPAEKAPEEKSASDAEVLNTSAADN</sequence>
<dbReference type="InterPro" id="IPR036291">
    <property type="entry name" value="NAD(P)-bd_dom_sf"/>
</dbReference>
<evidence type="ECO:0000313" key="6">
    <source>
        <dbReference type="EMBL" id="CAK9073418.1"/>
    </source>
</evidence>
<name>A0ABP0PW92_9DINO</name>
<evidence type="ECO:0000259" key="4">
    <source>
        <dbReference type="Pfam" id="PF02357"/>
    </source>
</evidence>
<organism evidence="7 8">
    <name type="scientific">Durusdinium trenchii</name>
    <dbReference type="NCBI Taxonomy" id="1381693"/>
    <lineage>
        <taxon>Eukaryota</taxon>
        <taxon>Sar</taxon>
        <taxon>Alveolata</taxon>
        <taxon>Dinophyceae</taxon>
        <taxon>Suessiales</taxon>
        <taxon>Symbiodiniaceae</taxon>
        <taxon>Durusdinium</taxon>
    </lineage>
</organism>
<reference evidence="7 8" key="1">
    <citation type="submission" date="2024-02" db="EMBL/GenBank/DDBJ databases">
        <authorList>
            <person name="Chen Y."/>
            <person name="Shah S."/>
            <person name="Dougan E. K."/>
            <person name="Thang M."/>
            <person name="Chan C."/>
        </authorList>
    </citation>
    <scope>NUCLEOTIDE SEQUENCE [LARGE SCALE GENOMIC DNA]</scope>
</reference>
<evidence type="ECO:0000313" key="7">
    <source>
        <dbReference type="EMBL" id="CAK9080291.1"/>
    </source>
</evidence>